<name>A0A8H3CB80_9AGAM</name>
<evidence type="ECO:0000256" key="6">
    <source>
        <dbReference type="ARBA" id="ARBA00022741"/>
    </source>
</evidence>
<dbReference type="Pfam" id="PF06293">
    <property type="entry name" value="Kdo"/>
    <property type="match status" value="1"/>
</dbReference>
<keyword evidence="4" id="KW-0808">Transferase</keyword>
<dbReference type="InterPro" id="IPR011009">
    <property type="entry name" value="Kinase-like_dom_sf"/>
</dbReference>
<gene>
    <name evidence="11" type="ORF">RDB_LOCUS98003</name>
</gene>
<dbReference type="Gene3D" id="3.30.200.20">
    <property type="entry name" value="Phosphorylase Kinase, domain 1"/>
    <property type="match status" value="1"/>
</dbReference>
<dbReference type="Gene3D" id="1.10.510.10">
    <property type="entry name" value="Transferase(Phosphotransferase) domain 1"/>
    <property type="match status" value="1"/>
</dbReference>
<dbReference type="SUPFAM" id="SSF56112">
    <property type="entry name" value="Protein kinase-like (PK-like)"/>
    <property type="match status" value="1"/>
</dbReference>
<evidence type="ECO:0000256" key="1">
    <source>
        <dbReference type="ARBA" id="ARBA00010630"/>
    </source>
</evidence>
<dbReference type="EC" id="2.7.11.1" evidence="2"/>
<evidence type="ECO:0000256" key="3">
    <source>
        <dbReference type="ARBA" id="ARBA00022527"/>
    </source>
</evidence>
<comment type="catalytic activity">
    <reaction evidence="9">
        <text>L-threonyl-[protein] + ATP = O-phospho-L-threonyl-[protein] + ADP + H(+)</text>
        <dbReference type="Rhea" id="RHEA:46608"/>
        <dbReference type="Rhea" id="RHEA-COMP:11060"/>
        <dbReference type="Rhea" id="RHEA-COMP:11605"/>
        <dbReference type="ChEBI" id="CHEBI:15378"/>
        <dbReference type="ChEBI" id="CHEBI:30013"/>
        <dbReference type="ChEBI" id="CHEBI:30616"/>
        <dbReference type="ChEBI" id="CHEBI:61977"/>
        <dbReference type="ChEBI" id="CHEBI:456216"/>
        <dbReference type="EC" id="2.7.11.1"/>
    </reaction>
</comment>
<keyword evidence="8" id="KW-0067">ATP-binding</keyword>
<evidence type="ECO:0000256" key="9">
    <source>
        <dbReference type="ARBA" id="ARBA00047899"/>
    </source>
</evidence>
<dbReference type="PROSITE" id="PS00109">
    <property type="entry name" value="PROTEIN_KINASE_TYR"/>
    <property type="match status" value="1"/>
</dbReference>
<dbReference type="Gene3D" id="3.80.10.10">
    <property type="entry name" value="Ribonuclease Inhibitor"/>
    <property type="match status" value="1"/>
</dbReference>
<comment type="similarity">
    <text evidence="1">Belongs to the protein kinase superfamily. BUD32 family.</text>
</comment>
<accession>A0A8H3CB80</accession>
<organism evidence="11 12">
    <name type="scientific">Rhizoctonia solani</name>
    <dbReference type="NCBI Taxonomy" id="456999"/>
    <lineage>
        <taxon>Eukaryota</taxon>
        <taxon>Fungi</taxon>
        <taxon>Dikarya</taxon>
        <taxon>Basidiomycota</taxon>
        <taxon>Agaricomycotina</taxon>
        <taxon>Agaricomycetes</taxon>
        <taxon>Cantharellales</taxon>
        <taxon>Ceratobasidiaceae</taxon>
        <taxon>Rhizoctonia</taxon>
    </lineage>
</organism>
<dbReference type="InterPro" id="IPR022495">
    <property type="entry name" value="Bud32"/>
</dbReference>
<evidence type="ECO:0000256" key="5">
    <source>
        <dbReference type="ARBA" id="ARBA00022694"/>
    </source>
</evidence>
<comment type="caution">
    <text evidence="11">The sequence shown here is derived from an EMBL/GenBank/DDBJ whole genome shotgun (WGS) entry which is preliminary data.</text>
</comment>
<sequence>MATAAWISDSTLVAQGAEARVYKATLGSSPILLKHRFPKQYRNSVLDTSLTKQRVSGEARALLRCLRFGVSVPGIRFVHADTGLLGIEWIDGTSVRKVLGGGAEGEEEVEVAEGEEMQVDEQVAVDELKETYGLTEAERMMTLIGEEIAKMHKSDIIHGDLTTSNMMLRRRTHGKETQLVLIDFGLSYNSALVEDKAVDLYVLERAFASTHPQSEGMFDQVLQAYGRVSGSAWKNIKRRLDDAMSNNLDFSEVNRALDESTLSLPEKRAHNNKQPINRLPDKLLERIFMVTTESSIRPRGAYRFTLFPDVAIEVCSQWMRVALASPRLWTHLHIREHLDDNDIALWVSRAGNDTLLDIEIDILEPYCGVAYFDITNWAKQAYHIARIFKFLCSIRAGPHRWRSLSLSVLQPEPLYKCIQLLNQQPAPNLRYLYLCSEPDGNDDEFDEDRPLTKAHYGKAYALSEHAVPNLRHAEFIYVSWKHVFDRPKPLFSGLTSLSLSSGLWVPLLVLPRIQQLLSANPNLESLQLSVGSATPDYESERLPDDQRPNPVHLSSLRSLSLEGGENITFLGDILAIISAPSLERLTLSNHGLDIDDEVAAGITDYIVTGQLPGSDSSTTSATKPLFPHLRELDVAGLPFEDQKIADILSSSPLVTRLSIKFFRWNARGNMNTPTK</sequence>
<dbReference type="AlphaFoldDB" id="A0A8H3CB80"/>
<keyword evidence="5" id="KW-0819">tRNA processing</keyword>
<dbReference type="Proteomes" id="UP000663831">
    <property type="component" value="Unassembled WGS sequence"/>
</dbReference>
<dbReference type="PANTHER" id="PTHR12209:SF0">
    <property type="entry name" value="EKC_KEOPS COMPLEX SUBUNIT TP53RK"/>
    <property type="match status" value="1"/>
</dbReference>
<dbReference type="SUPFAM" id="SSF52047">
    <property type="entry name" value="RNI-like"/>
    <property type="match status" value="1"/>
</dbReference>
<comment type="catalytic activity">
    <reaction evidence="10">
        <text>L-seryl-[protein] + ATP = O-phospho-L-seryl-[protein] + ADP + H(+)</text>
        <dbReference type="Rhea" id="RHEA:17989"/>
        <dbReference type="Rhea" id="RHEA-COMP:9863"/>
        <dbReference type="Rhea" id="RHEA-COMP:11604"/>
        <dbReference type="ChEBI" id="CHEBI:15378"/>
        <dbReference type="ChEBI" id="CHEBI:29999"/>
        <dbReference type="ChEBI" id="CHEBI:30616"/>
        <dbReference type="ChEBI" id="CHEBI:83421"/>
        <dbReference type="ChEBI" id="CHEBI:456216"/>
        <dbReference type="EC" id="2.7.11.1"/>
    </reaction>
</comment>
<dbReference type="EMBL" id="CAJMWV010003319">
    <property type="protein sequence ID" value="CAE6479942.1"/>
    <property type="molecule type" value="Genomic_DNA"/>
</dbReference>
<dbReference type="GO" id="GO:0000408">
    <property type="term" value="C:EKC/KEOPS complex"/>
    <property type="evidence" value="ECO:0007669"/>
    <property type="project" value="TreeGrafter"/>
</dbReference>
<dbReference type="NCBIfam" id="TIGR03724">
    <property type="entry name" value="arch_bud32"/>
    <property type="match status" value="1"/>
</dbReference>
<evidence type="ECO:0000256" key="2">
    <source>
        <dbReference type="ARBA" id="ARBA00012513"/>
    </source>
</evidence>
<keyword evidence="6" id="KW-0547">Nucleotide-binding</keyword>
<keyword evidence="7" id="KW-0418">Kinase</keyword>
<protein>
    <recommendedName>
        <fullName evidence="2">non-specific serine/threonine protein kinase</fullName>
        <ecNumber evidence="2">2.7.11.1</ecNumber>
    </recommendedName>
</protein>
<evidence type="ECO:0000256" key="4">
    <source>
        <dbReference type="ARBA" id="ARBA00022679"/>
    </source>
</evidence>
<dbReference type="GO" id="GO:0008033">
    <property type="term" value="P:tRNA processing"/>
    <property type="evidence" value="ECO:0007669"/>
    <property type="project" value="UniProtKB-KW"/>
</dbReference>
<evidence type="ECO:0000256" key="10">
    <source>
        <dbReference type="ARBA" id="ARBA00048679"/>
    </source>
</evidence>
<dbReference type="GO" id="GO:0005829">
    <property type="term" value="C:cytosol"/>
    <property type="evidence" value="ECO:0007669"/>
    <property type="project" value="TreeGrafter"/>
</dbReference>
<dbReference type="InterPro" id="IPR008266">
    <property type="entry name" value="Tyr_kinase_AS"/>
</dbReference>
<dbReference type="GO" id="GO:0005524">
    <property type="term" value="F:ATP binding"/>
    <property type="evidence" value="ECO:0007669"/>
    <property type="project" value="UniProtKB-KW"/>
</dbReference>
<dbReference type="OrthoDB" id="3225203at2759"/>
<dbReference type="InterPro" id="IPR032675">
    <property type="entry name" value="LRR_dom_sf"/>
</dbReference>
<evidence type="ECO:0000256" key="8">
    <source>
        <dbReference type="ARBA" id="ARBA00022840"/>
    </source>
</evidence>
<evidence type="ECO:0000313" key="12">
    <source>
        <dbReference type="Proteomes" id="UP000663831"/>
    </source>
</evidence>
<dbReference type="PANTHER" id="PTHR12209">
    <property type="entry name" value="NON-SPECIFIC SERINE/THREONINE PROTEIN KINASE"/>
    <property type="match status" value="1"/>
</dbReference>
<dbReference type="GO" id="GO:0004674">
    <property type="term" value="F:protein serine/threonine kinase activity"/>
    <property type="evidence" value="ECO:0007669"/>
    <property type="project" value="UniProtKB-KW"/>
</dbReference>
<dbReference type="GO" id="GO:0005634">
    <property type="term" value="C:nucleus"/>
    <property type="evidence" value="ECO:0007669"/>
    <property type="project" value="TreeGrafter"/>
</dbReference>
<reference evidence="11" key="1">
    <citation type="submission" date="2021-01" db="EMBL/GenBank/DDBJ databases">
        <authorList>
            <person name="Kaushik A."/>
        </authorList>
    </citation>
    <scope>NUCLEOTIDE SEQUENCE</scope>
    <source>
        <strain evidence="11">AG3-1AP</strain>
    </source>
</reference>
<keyword evidence="3" id="KW-0723">Serine/threonine-protein kinase</keyword>
<dbReference type="GO" id="GO:0070525">
    <property type="term" value="P:tRNA threonylcarbamoyladenosine metabolic process"/>
    <property type="evidence" value="ECO:0007669"/>
    <property type="project" value="TreeGrafter"/>
</dbReference>
<evidence type="ECO:0000313" key="11">
    <source>
        <dbReference type="EMBL" id="CAE6479942.1"/>
    </source>
</evidence>
<proteinExistence type="inferred from homology"/>
<evidence type="ECO:0000256" key="7">
    <source>
        <dbReference type="ARBA" id="ARBA00022777"/>
    </source>
</evidence>